<evidence type="ECO:0000256" key="5">
    <source>
        <dbReference type="ARBA" id="ARBA00022989"/>
    </source>
</evidence>
<dbReference type="PANTHER" id="PTHR13325:SF3">
    <property type="entry name" value="MEMBRANE-BOUND TRANSCRIPTION FACTOR SITE-2 PROTEASE"/>
    <property type="match status" value="1"/>
</dbReference>
<dbReference type="PANTHER" id="PTHR13325">
    <property type="entry name" value="PROTEASE M50 MEMBRANE-BOUND TRANSCRIPTION FACTOR SITE 2 PROTEASE"/>
    <property type="match status" value="1"/>
</dbReference>
<keyword evidence="7" id="KW-0175">Coiled coil</keyword>
<gene>
    <name evidence="10" type="ORF">Poly59_31960</name>
</gene>
<name>A0A5C6EPB8_9BACT</name>
<comment type="subcellular location">
    <subcellularLocation>
        <location evidence="2">Endomembrane system</location>
        <topology evidence="2">Multi-pass membrane protein</topology>
    </subcellularLocation>
</comment>
<feature type="transmembrane region" description="Helical" evidence="8">
    <location>
        <begin position="170"/>
        <end position="187"/>
    </location>
</feature>
<keyword evidence="6 8" id="KW-0472">Membrane</keyword>
<evidence type="ECO:0000256" key="2">
    <source>
        <dbReference type="ARBA" id="ARBA00004127"/>
    </source>
</evidence>
<dbReference type="GO" id="GO:0031293">
    <property type="term" value="P:membrane protein intracellular domain proteolysis"/>
    <property type="evidence" value="ECO:0007669"/>
    <property type="project" value="TreeGrafter"/>
</dbReference>
<comment type="similarity">
    <text evidence="3">Belongs to the peptidase M50B family.</text>
</comment>
<feature type="transmembrane region" description="Helical" evidence="8">
    <location>
        <begin position="299"/>
        <end position="319"/>
    </location>
</feature>
<reference evidence="10 11" key="1">
    <citation type="submission" date="2019-02" db="EMBL/GenBank/DDBJ databases">
        <title>Deep-cultivation of Planctomycetes and their phenomic and genomic characterization uncovers novel biology.</title>
        <authorList>
            <person name="Wiegand S."/>
            <person name="Jogler M."/>
            <person name="Boedeker C."/>
            <person name="Pinto D."/>
            <person name="Vollmers J."/>
            <person name="Rivas-Marin E."/>
            <person name="Kohn T."/>
            <person name="Peeters S.H."/>
            <person name="Heuer A."/>
            <person name="Rast P."/>
            <person name="Oberbeckmann S."/>
            <person name="Bunk B."/>
            <person name="Jeske O."/>
            <person name="Meyerdierks A."/>
            <person name="Storesund J.E."/>
            <person name="Kallscheuer N."/>
            <person name="Luecker S."/>
            <person name="Lage O.M."/>
            <person name="Pohl T."/>
            <person name="Merkel B.J."/>
            <person name="Hornburger P."/>
            <person name="Mueller R.-W."/>
            <person name="Bruemmer F."/>
            <person name="Labrenz M."/>
            <person name="Spormann A.M."/>
            <person name="Op Den Camp H."/>
            <person name="Overmann J."/>
            <person name="Amann R."/>
            <person name="Jetten M.S.M."/>
            <person name="Mascher T."/>
            <person name="Medema M.H."/>
            <person name="Devos D.P."/>
            <person name="Kaster A.-K."/>
            <person name="Ovreas L."/>
            <person name="Rohde M."/>
            <person name="Galperin M.Y."/>
            <person name="Jogler C."/>
        </authorList>
    </citation>
    <scope>NUCLEOTIDE SEQUENCE [LARGE SCALE GENOMIC DNA]</scope>
    <source>
        <strain evidence="10 11">Poly59</strain>
    </source>
</reference>
<dbReference type="EMBL" id="SJPX01000003">
    <property type="protein sequence ID" value="TWU51603.1"/>
    <property type="molecule type" value="Genomic_DNA"/>
</dbReference>
<dbReference type="AlphaFoldDB" id="A0A5C6EPB8"/>
<dbReference type="GO" id="GO:0012505">
    <property type="term" value="C:endomembrane system"/>
    <property type="evidence" value="ECO:0007669"/>
    <property type="project" value="UniProtKB-SubCell"/>
</dbReference>
<dbReference type="SUPFAM" id="SSF111369">
    <property type="entry name" value="HlyD-like secretion proteins"/>
    <property type="match status" value="1"/>
</dbReference>
<feature type="transmembrane region" description="Helical" evidence="8">
    <location>
        <begin position="266"/>
        <end position="287"/>
    </location>
</feature>
<keyword evidence="4 8" id="KW-0812">Transmembrane</keyword>
<dbReference type="InterPro" id="IPR008915">
    <property type="entry name" value="Peptidase_M50"/>
</dbReference>
<dbReference type="Pfam" id="PF02163">
    <property type="entry name" value="Peptidase_M50"/>
    <property type="match status" value="1"/>
</dbReference>
<comment type="cofactor">
    <cofactor evidence="1">
        <name>Zn(2+)</name>
        <dbReference type="ChEBI" id="CHEBI:29105"/>
    </cofactor>
</comment>
<dbReference type="OrthoDB" id="9759690at2"/>
<feature type="transmembrane region" description="Helical" evidence="8">
    <location>
        <begin position="437"/>
        <end position="457"/>
    </location>
</feature>
<proteinExistence type="inferred from homology"/>
<accession>A0A5C6EPB8</accession>
<evidence type="ECO:0000256" key="1">
    <source>
        <dbReference type="ARBA" id="ARBA00001947"/>
    </source>
</evidence>
<evidence type="ECO:0000256" key="3">
    <source>
        <dbReference type="ARBA" id="ARBA00007931"/>
    </source>
</evidence>
<evidence type="ECO:0000256" key="7">
    <source>
        <dbReference type="SAM" id="Coils"/>
    </source>
</evidence>
<feature type="transmembrane region" description="Helical" evidence="8">
    <location>
        <begin position="370"/>
        <end position="393"/>
    </location>
</feature>
<protein>
    <submittedName>
        <fullName evidence="10">Peptidase family M50</fullName>
    </submittedName>
</protein>
<dbReference type="GO" id="GO:0016020">
    <property type="term" value="C:membrane"/>
    <property type="evidence" value="ECO:0007669"/>
    <property type="project" value="InterPro"/>
</dbReference>
<evidence type="ECO:0000256" key="8">
    <source>
        <dbReference type="SAM" id="Phobius"/>
    </source>
</evidence>
<dbReference type="Gene3D" id="2.40.50.100">
    <property type="match status" value="1"/>
</dbReference>
<keyword evidence="5 8" id="KW-1133">Transmembrane helix</keyword>
<evidence type="ECO:0000313" key="10">
    <source>
        <dbReference type="EMBL" id="TWU51603.1"/>
    </source>
</evidence>
<dbReference type="GO" id="GO:0004222">
    <property type="term" value="F:metalloendopeptidase activity"/>
    <property type="evidence" value="ECO:0007669"/>
    <property type="project" value="InterPro"/>
</dbReference>
<evidence type="ECO:0000256" key="4">
    <source>
        <dbReference type="ARBA" id="ARBA00022692"/>
    </source>
</evidence>
<dbReference type="RefSeq" id="WP_146534918.1">
    <property type="nucleotide sequence ID" value="NZ_SJPX01000003.1"/>
</dbReference>
<feature type="transmembrane region" description="Helical" evidence="8">
    <location>
        <begin position="238"/>
        <end position="259"/>
    </location>
</feature>
<organism evidence="10 11">
    <name type="scientific">Rubripirellula reticaptiva</name>
    <dbReference type="NCBI Taxonomy" id="2528013"/>
    <lineage>
        <taxon>Bacteria</taxon>
        <taxon>Pseudomonadati</taxon>
        <taxon>Planctomycetota</taxon>
        <taxon>Planctomycetia</taxon>
        <taxon>Pirellulales</taxon>
        <taxon>Pirellulaceae</taxon>
        <taxon>Rubripirellula</taxon>
    </lineage>
</organism>
<feature type="domain" description="Peptidase M50" evidence="9">
    <location>
        <begin position="210"/>
        <end position="334"/>
    </location>
</feature>
<keyword evidence="11" id="KW-1185">Reference proteome</keyword>
<evidence type="ECO:0000313" key="11">
    <source>
        <dbReference type="Proteomes" id="UP000317977"/>
    </source>
</evidence>
<feature type="coiled-coil region" evidence="7">
    <location>
        <begin position="521"/>
        <end position="565"/>
    </location>
</feature>
<sequence>MNSQNPNDSEVAFDADTFELANTRLKLRRDLKIMPSSKDAETSYIVEDSVSSDFFQIGLTQYALMSLMDGNTTLHSAVSQIATRMGESAITMAEAADTCRWLIDSRLAVAVDSQGRTIDHVSGLQDQRSSARRAAATANANPLFLKVPLGSPGERFERFCIRFECVKRRFTLVLLAVLFFVAAWFVLDDRAAIAQSLDGVVSANSAVWLLATFIGLKIVHELGHAIVCDRLGGRVREFGVVFILFVPVPYVDVTSCWSFASRRHRIAVSAAGMLAELTVAAIAAIIWTHVTDPVMRFHLFNVMLTGSLTTLLFNANFLMRFDGYYLLSDMLDLPNLAASSRQVLSQLSNRWLLGRNTTLSMDIAHRWKTLIVYGIAASVWRVIVCIGLAVAAAHLMHGFGLILAIISLAMWWGIPALRTIRFLSQRTIQSANCRRYLLTRTAPCGFAMLTAAMIMPWPVGVSAPAVVGFANAETIRAGADGFVAELFVAEGQVVTPGQPLARLENVELLSQAKRMRATMEITRLRARKEQLAGNIATYQAEIATADALAARLSETESRIEQLTLRAPIAGTVMTLDSRRRLNDQMGVYLSEGNAILQIVDPANKEVIVSIAQNDGEYFAERLGREVRFVSSSFPSDVTATLTLIQPHAEIKTDPRLMASGGGPLAVRHAAGVGSADTRSASTESADDVELVQPRFAARALLSNADRLPAGVTGQVEPGRYPRSVATKIWSLADDYAGKIALW</sequence>
<evidence type="ECO:0000256" key="6">
    <source>
        <dbReference type="ARBA" id="ARBA00023136"/>
    </source>
</evidence>
<dbReference type="InterPro" id="IPR001193">
    <property type="entry name" value="MBTPS2"/>
</dbReference>
<comment type="caution">
    <text evidence="10">The sequence shown here is derived from an EMBL/GenBank/DDBJ whole genome shotgun (WGS) entry which is preliminary data.</text>
</comment>
<feature type="transmembrane region" description="Helical" evidence="8">
    <location>
        <begin position="399"/>
        <end position="417"/>
    </location>
</feature>
<evidence type="ECO:0000259" key="9">
    <source>
        <dbReference type="Pfam" id="PF02163"/>
    </source>
</evidence>
<dbReference type="GO" id="GO:0005737">
    <property type="term" value="C:cytoplasm"/>
    <property type="evidence" value="ECO:0007669"/>
    <property type="project" value="TreeGrafter"/>
</dbReference>
<dbReference type="Proteomes" id="UP000317977">
    <property type="component" value="Unassembled WGS sequence"/>
</dbReference>